<comment type="caution">
    <text evidence="1">The sequence shown here is derived from an EMBL/GenBank/DDBJ whole genome shotgun (WGS) entry which is preliminary data.</text>
</comment>
<name>A0A8H6R5F3_9PEZI</name>
<proteinExistence type="predicted"/>
<reference evidence="1" key="1">
    <citation type="submission" date="2020-04" db="EMBL/GenBank/DDBJ databases">
        <title>Draft genome resource of the tomato pathogen Pseudocercospora fuligena.</title>
        <authorList>
            <person name="Zaccaron A."/>
        </authorList>
    </citation>
    <scope>NUCLEOTIDE SEQUENCE</scope>
    <source>
        <strain evidence="1">PF001</strain>
    </source>
</reference>
<sequence>MPHVLDIPVPIGGREESKHIYSCMTWRHDHSPHQSHCFANQNKYERTVLRTDHFRSSRTMVSIKIFFVATLLALTEAVPKKKPHHNKHTEVLKDSKDQEVGQGGKCPEKGIVPSDFKCDNDNYPYCCYAKVNFIINTCVVGCNSKSDCSGNTEPNHGEMCSSD</sequence>
<evidence type="ECO:0000313" key="1">
    <source>
        <dbReference type="EMBL" id="KAF7184946.1"/>
    </source>
</evidence>
<protein>
    <submittedName>
        <fullName evidence="1">Uncharacterized protein</fullName>
    </submittedName>
</protein>
<gene>
    <name evidence="1" type="ORF">HII31_13569</name>
</gene>
<dbReference type="Proteomes" id="UP000660729">
    <property type="component" value="Unassembled WGS sequence"/>
</dbReference>
<evidence type="ECO:0000313" key="2">
    <source>
        <dbReference type="Proteomes" id="UP000660729"/>
    </source>
</evidence>
<accession>A0A8H6R5F3</accession>
<organism evidence="1 2">
    <name type="scientific">Pseudocercospora fuligena</name>
    <dbReference type="NCBI Taxonomy" id="685502"/>
    <lineage>
        <taxon>Eukaryota</taxon>
        <taxon>Fungi</taxon>
        <taxon>Dikarya</taxon>
        <taxon>Ascomycota</taxon>
        <taxon>Pezizomycotina</taxon>
        <taxon>Dothideomycetes</taxon>
        <taxon>Dothideomycetidae</taxon>
        <taxon>Mycosphaerellales</taxon>
        <taxon>Mycosphaerellaceae</taxon>
        <taxon>Pseudocercospora</taxon>
    </lineage>
</organism>
<keyword evidence="2" id="KW-1185">Reference proteome</keyword>
<dbReference type="AlphaFoldDB" id="A0A8H6R5F3"/>
<dbReference type="EMBL" id="JABCIY010000344">
    <property type="protein sequence ID" value="KAF7184946.1"/>
    <property type="molecule type" value="Genomic_DNA"/>
</dbReference>